<keyword evidence="2" id="KW-1185">Reference proteome</keyword>
<name>A0A3P1SEE6_9ACTO</name>
<proteinExistence type="predicted"/>
<reference evidence="1 2" key="1">
    <citation type="submission" date="2018-11" db="EMBL/GenBank/DDBJ databases">
        <title>Genomes From Bacteria Associated with the Canine Oral Cavity: a Test Case for Automated Genome-Based Taxonomic Assignment.</title>
        <authorList>
            <person name="Coil D.A."/>
            <person name="Jospin G."/>
            <person name="Darling A.E."/>
            <person name="Wallis C."/>
            <person name="Davis I.J."/>
            <person name="Harris S."/>
            <person name="Eisen J.A."/>
            <person name="Holcombe L.J."/>
            <person name="O'Flynn C."/>
        </authorList>
    </citation>
    <scope>NUCLEOTIDE SEQUENCE [LARGE SCALE GENOMIC DNA]</scope>
    <source>
        <strain evidence="1 2">OH770</strain>
    </source>
</reference>
<dbReference type="RefSeq" id="WP_124869611.1">
    <property type="nucleotide sequence ID" value="NZ_RQZF01000003.1"/>
</dbReference>
<gene>
    <name evidence="1" type="ORF">EII11_05260</name>
</gene>
<evidence type="ECO:0000313" key="1">
    <source>
        <dbReference type="EMBL" id="RRC95671.1"/>
    </source>
</evidence>
<dbReference type="AlphaFoldDB" id="A0A3P1SEE6"/>
<organism evidence="1 2">
    <name type="scientific">Schaalia canis</name>
    <dbReference type="NCBI Taxonomy" id="100469"/>
    <lineage>
        <taxon>Bacteria</taxon>
        <taxon>Bacillati</taxon>
        <taxon>Actinomycetota</taxon>
        <taxon>Actinomycetes</taxon>
        <taxon>Actinomycetales</taxon>
        <taxon>Actinomycetaceae</taxon>
        <taxon>Schaalia</taxon>
    </lineage>
</organism>
<sequence>MEILGGLPVTSLRETARDILAYSTPVEAVAEVSMLMRHACGYNRWRKEESDTHASAVRSLIEEAIDEVSSPWGKQRAHELLSLCDPSCESIAESYFNWFLHAFNARPWQTQVEITVDGALYVADFCFPEQRVLIEVEGFSKLGAQQDEIGKNLSALMRRDNILTSQGWNLIHLPARQMYVDPMELHVHLRQVIGGVFTPKPPHRWLLDS</sequence>
<comment type="caution">
    <text evidence="1">The sequence shown here is derived from an EMBL/GenBank/DDBJ whole genome shotgun (WGS) entry which is preliminary data.</text>
</comment>
<dbReference type="EMBL" id="RQZF01000003">
    <property type="protein sequence ID" value="RRC95671.1"/>
    <property type="molecule type" value="Genomic_DNA"/>
</dbReference>
<protein>
    <recommendedName>
        <fullName evidence="3">DUF559 domain-containing protein</fullName>
    </recommendedName>
</protein>
<accession>A0A3P1SEE6</accession>
<evidence type="ECO:0000313" key="2">
    <source>
        <dbReference type="Proteomes" id="UP000280444"/>
    </source>
</evidence>
<dbReference type="OrthoDB" id="3258696at2"/>
<evidence type="ECO:0008006" key="3">
    <source>
        <dbReference type="Google" id="ProtNLM"/>
    </source>
</evidence>
<dbReference type="Proteomes" id="UP000280444">
    <property type="component" value="Unassembled WGS sequence"/>
</dbReference>